<dbReference type="Proteomes" id="UP000198847">
    <property type="component" value="Unassembled WGS sequence"/>
</dbReference>
<feature type="signal peptide" evidence="1">
    <location>
        <begin position="1"/>
        <end position="21"/>
    </location>
</feature>
<sequence>MKKIWVCFSLLTVLLSGFSYANLNDTQATITNKYGDYGTVVDESKNHWTKDEWDKEGHKYSKDPTYIYSFVTSGLPVHMSVMYETTKPGAYVQIQHFSFNYAIKIKDLKIYFPEAYELVTSPAAQSFTSKREITSNFFEPQSPVSLGVIVKENAKQKGSYFTLLAFNVQNEGKFINHPAMISGDTYIKEFTIERFSAYNAKRALEGKLYDWTMLKSPF</sequence>
<dbReference type="AlphaFoldDB" id="A0A1H8S3E9"/>
<accession>A0A1H8S3E9</accession>
<feature type="chain" id="PRO_5011789284" evidence="1">
    <location>
        <begin position="22"/>
        <end position="218"/>
    </location>
</feature>
<evidence type="ECO:0000256" key="1">
    <source>
        <dbReference type="SAM" id="SignalP"/>
    </source>
</evidence>
<dbReference type="OrthoDB" id="1681975at2"/>
<keyword evidence="3" id="KW-1185">Reference proteome</keyword>
<gene>
    <name evidence="2" type="ORF">SAMN04490178_104179</name>
</gene>
<keyword evidence="1" id="KW-0732">Signal</keyword>
<name>A0A1H8S3E9_9FIRM</name>
<evidence type="ECO:0000313" key="2">
    <source>
        <dbReference type="EMBL" id="SEO73077.1"/>
    </source>
</evidence>
<evidence type="ECO:0000313" key="3">
    <source>
        <dbReference type="Proteomes" id="UP000198847"/>
    </source>
</evidence>
<dbReference type="RefSeq" id="WP_091744569.1">
    <property type="nucleotide sequence ID" value="NZ_FODY01000004.1"/>
</dbReference>
<organism evidence="2 3">
    <name type="scientific">Propionispora vibrioides</name>
    <dbReference type="NCBI Taxonomy" id="112903"/>
    <lineage>
        <taxon>Bacteria</taxon>
        <taxon>Bacillati</taxon>
        <taxon>Bacillota</taxon>
        <taxon>Negativicutes</taxon>
        <taxon>Selenomonadales</taxon>
        <taxon>Sporomusaceae</taxon>
        <taxon>Propionispora</taxon>
    </lineage>
</organism>
<protein>
    <submittedName>
        <fullName evidence="2">Uncharacterized protein</fullName>
    </submittedName>
</protein>
<reference evidence="2 3" key="1">
    <citation type="submission" date="2016-10" db="EMBL/GenBank/DDBJ databases">
        <authorList>
            <person name="de Groot N.N."/>
        </authorList>
    </citation>
    <scope>NUCLEOTIDE SEQUENCE [LARGE SCALE GENOMIC DNA]</scope>
    <source>
        <strain evidence="2 3">DSM 13305</strain>
    </source>
</reference>
<dbReference type="EMBL" id="FODY01000004">
    <property type="protein sequence ID" value="SEO73077.1"/>
    <property type="molecule type" value="Genomic_DNA"/>
</dbReference>
<proteinExistence type="predicted"/>